<evidence type="ECO:0000256" key="5">
    <source>
        <dbReference type="ARBA" id="ARBA00023004"/>
    </source>
</evidence>
<proteinExistence type="predicted"/>
<evidence type="ECO:0000256" key="6">
    <source>
        <dbReference type="PROSITE-ProRule" id="PRU00433"/>
    </source>
</evidence>
<dbReference type="PRINTS" id="PR00607">
    <property type="entry name" value="CYTCHROMECIE"/>
</dbReference>
<name>A0A2A5WEP4_9GAMM</name>
<sequence>MRKLKSICSVFSVMVTFSWTAFGAESDSYDAGQAYQTTCFACHGTGQAHAPLVGDIIEWEIRLDKGIDTLVQNTINGLNGIMPARGLCTDCSNDQLRAIVEYMLEQSK</sequence>
<evidence type="ECO:0000256" key="2">
    <source>
        <dbReference type="ARBA" id="ARBA00022617"/>
    </source>
</evidence>
<evidence type="ECO:0000259" key="8">
    <source>
        <dbReference type="PROSITE" id="PS51007"/>
    </source>
</evidence>
<gene>
    <name evidence="9" type="ORF">CNF02_02165</name>
</gene>
<protein>
    <recommendedName>
        <fullName evidence="8">Cytochrome c domain-containing protein</fullName>
    </recommendedName>
</protein>
<dbReference type="PROSITE" id="PS51007">
    <property type="entry name" value="CYTC"/>
    <property type="match status" value="1"/>
</dbReference>
<keyword evidence="2 6" id="KW-0349">Heme</keyword>
<feature type="chain" id="PRO_5012020536" description="Cytochrome c domain-containing protein" evidence="7">
    <location>
        <begin position="24"/>
        <end position="108"/>
    </location>
</feature>
<dbReference type="InterPro" id="IPR002323">
    <property type="entry name" value="Cyt_CIE"/>
</dbReference>
<evidence type="ECO:0000313" key="10">
    <source>
        <dbReference type="Proteomes" id="UP000219329"/>
    </source>
</evidence>
<dbReference type="InterPro" id="IPR036909">
    <property type="entry name" value="Cyt_c-like_dom_sf"/>
</dbReference>
<dbReference type="EMBL" id="NTJZ01000002">
    <property type="protein sequence ID" value="PDH34851.1"/>
    <property type="molecule type" value="Genomic_DNA"/>
</dbReference>
<feature type="domain" description="Cytochrome c" evidence="8">
    <location>
        <begin position="26"/>
        <end position="107"/>
    </location>
</feature>
<dbReference type="AlphaFoldDB" id="A0A2A5WEP4"/>
<keyword evidence="4" id="KW-0249">Electron transport</keyword>
<evidence type="ECO:0000313" key="9">
    <source>
        <dbReference type="EMBL" id="PDH34851.1"/>
    </source>
</evidence>
<dbReference type="PANTHER" id="PTHR40942">
    <property type="match status" value="1"/>
</dbReference>
<dbReference type="Pfam" id="PF13442">
    <property type="entry name" value="Cytochrome_CBB3"/>
    <property type="match status" value="1"/>
</dbReference>
<dbReference type="Proteomes" id="UP000219329">
    <property type="component" value="Unassembled WGS sequence"/>
</dbReference>
<organism evidence="9 10">
    <name type="scientific">OM182 bacterium MED-G28</name>
    <dbReference type="NCBI Taxonomy" id="1986256"/>
    <lineage>
        <taxon>Bacteria</taxon>
        <taxon>Pseudomonadati</taxon>
        <taxon>Pseudomonadota</taxon>
        <taxon>Gammaproteobacteria</taxon>
        <taxon>OMG group</taxon>
        <taxon>OM182 clade</taxon>
    </lineage>
</organism>
<feature type="signal peptide" evidence="7">
    <location>
        <begin position="1"/>
        <end position="23"/>
    </location>
</feature>
<accession>A0A2A5WEP4</accession>
<dbReference type="GO" id="GO:0009055">
    <property type="term" value="F:electron transfer activity"/>
    <property type="evidence" value="ECO:0007669"/>
    <property type="project" value="InterPro"/>
</dbReference>
<comment type="caution">
    <text evidence="9">The sequence shown here is derived from an EMBL/GenBank/DDBJ whole genome shotgun (WGS) entry which is preliminary data.</text>
</comment>
<keyword evidence="5 6" id="KW-0408">Iron</keyword>
<keyword evidence="7" id="KW-0732">Signal</keyword>
<dbReference type="InterPro" id="IPR009056">
    <property type="entry name" value="Cyt_c-like_dom"/>
</dbReference>
<keyword evidence="3 6" id="KW-0479">Metal-binding</keyword>
<dbReference type="PANTHER" id="PTHR40942:SF4">
    <property type="entry name" value="CYTOCHROME C5"/>
    <property type="match status" value="1"/>
</dbReference>
<dbReference type="GO" id="GO:0020037">
    <property type="term" value="F:heme binding"/>
    <property type="evidence" value="ECO:0007669"/>
    <property type="project" value="InterPro"/>
</dbReference>
<evidence type="ECO:0000256" key="4">
    <source>
        <dbReference type="ARBA" id="ARBA00022982"/>
    </source>
</evidence>
<evidence type="ECO:0000256" key="1">
    <source>
        <dbReference type="ARBA" id="ARBA00022448"/>
    </source>
</evidence>
<dbReference type="GO" id="GO:0005506">
    <property type="term" value="F:iron ion binding"/>
    <property type="evidence" value="ECO:0007669"/>
    <property type="project" value="InterPro"/>
</dbReference>
<keyword evidence="1" id="KW-0813">Transport</keyword>
<dbReference type="Gene3D" id="1.10.760.10">
    <property type="entry name" value="Cytochrome c-like domain"/>
    <property type="match status" value="1"/>
</dbReference>
<reference evidence="9 10" key="1">
    <citation type="submission" date="2017-08" db="EMBL/GenBank/DDBJ databases">
        <title>Fine stratification of microbial communities through a metagenomic profile of the photic zone.</title>
        <authorList>
            <person name="Haro-Moreno J.M."/>
            <person name="Lopez-Perez M."/>
            <person name="De La Torre J."/>
            <person name="Picazo A."/>
            <person name="Camacho A."/>
            <person name="Rodriguez-Valera F."/>
        </authorList>
    </citation>
    <scope>NUCLEOTIDE SEQUENCE [LARGE SCALE GENOMIC DNA]</scope>
    <source>
        <strain evidence="9">MED-G28</strain>
    </source>
</reference>
<evidence type="ECO:0000256" key="3">
    <source>
        <dbReference type="ARBA" id="ARBA00022723"/>
    </source>
</evidence>
<evidence type="ECO:0000256" key="7">
    <source>
        <dbReference type="SAM" id="SignalP"/>
    </source>
</evidence>
<dbReference type="SUPFAM" id="SSF46626">
    <property type="entry name" value="Cytochrome c"/>
    <property type="match status" value="1"/>
</dbReference>